<dbReference type="InterPro" id="IPR000415">
    <property type="entry name" value="Nitroreductase-like"/>
</dbReference>
<dbReference type="EMBL" id="LBZW01000021">
    <property type="protein sequence ID" value="KKR78947.1"/>
    <property type="molecule type" value="Genomic_DNA"/>
</dbReference>
<keyword evidence="6" id="KW-0560">Oxidoreductase</keyword>
<dbReference type="SUPFAM" id="SSF55469">
    <property type="entry name" value="FMN-dependent nitroreductase-like"/>
    <property type="match status" value="1"/>
</dbReference>
<evidence type="ECO:0000259" key="7">
    <source>
        <dbReference type="Pfam" id="PF00881"/>
    </source>
</evidence>
<dbReference type="Proteomes" id="UP000034749">
    <property type="component" value="Unassembled WGS sequence"/>
</dbReference>
<evidence type="ECO:0000256" key="4">
    <source>
        <dbReference type="ARBA" id="ARBA00022643"/>
    </source>
</evidence>
<evidence type="ECO:0000256" key="1">
    <source>
        <dbReference type="ARBA" id="ARBA00001917"/>
    </source>
</evidence>
<comment type="caution">
    <text evidence="8">The sequence shown here is derived from an EMBL/GenBank/DDBJ whole genome shotgun (WGS) entry which is preliminary data.</text>
</comment>
<dbReference type="InterPro" id="IPR029479">
    <property type="entry name" value="Nitroreductase"/>
</dbReference>
<evidence type="ECO:0000313" key="9">
    <source>
        <dbReference type="Proteomes" id="UP000034749"/>
    </source>
</evidence>
<sequence>MSLNQNSKEKREEIIEALNWRYATKVFDKKKKVDEEDIHTILESARLSPSSLGLEPWKFLVIKNPDIRAKIFEVSKQPKVTDASHLIVITYRTDIDTGVLQDRLERTAKIQNQKLEELADYQKFLKTSIQKQSETSNLESWVRAQAYIPLGIMIQTASLLGIDNCPMEGFEADKVDEILGLKEKNLKSVTMLALGYRGEDPAILKPKIRKEFDEVVEII</sequence>
<keyword evidence="4" id="KW-0288">FMN</keyword>
<gene>
    <name evidence="8" type="ORF">UU24_C0021G0016</name>
</gene>
<evidence type="ECO:0000256" key="5">
    <source>
        <dbReference type="ARBA" id="ARBA00022857"/>
    </source>
</evidence>
<evidence type="ECO:0000256" key="3">
    <source>
        <dbReference type="ARBA" id="ARBA00022630"/>
    </source>
</evidence>
<dbReference type="Gene3D" id="3.40.109.10">
    <property type="entry name" value="NADH Oxidase"/>
    <property type="match status" value="1"/>
</dbReference>
<accession>A0A0G0WU64</accession>
<feature type="domain" description="Nitroreductase" evidence="7">
    <location>
        <begin position="19"/>
        <end position="196"/>
    </location>
</feature>
<dbReference type="PATRIC" id="fig|1618734.3.peg.489"/>
<dbReference type="Pfam" id="PF00881">
    <property type="entry name" value="Nitroreductase"/>
    <property type="match status" value="1"/>
</dbReference>
<comment type="similarity">
    <text evidence="2">Belongs to the nitroreductase family.</text>
</comment>
<dbReference type="PANTHER" id="PTHR43673:SF2">
    <property type="entry name" value="NITROREDUCTASE"/>
    <property type="match status" value="1"/>
</dbReference>
<keyword evidence="3" id="KW-0285">Flavoprotein</keyword>
<organism evidence="8 9">
    <name type="scientific">Candidatus Nomurabacteria bacterium GW2011_GWA2_40_9</name>
    <dbReference type="NCBI Taxonomy" id="1618734"/>
    <lineage>
        <taxon>Bacteria</taxon>
        <taxon>Candidatus Nomuraibacteriota</taxon>
    </lineage>
</organism>
<protein>
    <submittedName>
        <fullName evidence="8">Nitroreductase</fullName>
    </submittedName>
</protein>
<reference evidence="8 9" key="1">
    <citation type="journal article" date="2015" name="Nature">
        <title>rRNA introns, odd ribosomes, and small enigmatic genomes across a large radiation of phyla.</title>
        <authorList>
            <person name="Brown C.T."/>
            <person name="Hug L.A."/>
            <person name="Thomas B.C."/>
            <person name="Sharon I."/>
            <person name="Castelle C.J."/>
            <person name="Singh A."/>
            <person name="Wilkins M.J."/>
            <person name="Williams K.H."/>
            <person name="Banfield J.F."/>
        </authorList>
    </citation>
    <scope>NUCLEOTIDE SEQUENCE [LARGE SCALE GENOMIC DNA]</scope>
</reference>
<dbReference type="InterPro" id="IPR033878">
    <property type="entry name" value="NfsB-like"/>
</dbReference>
<evidence type="ECO:0000313" key="8">
    <source>
        <dbReference type="EMBL" id="KKR78947.1"/>
    </source>
</evidence>
<dbReference type="PANTHER" id="PTHR43673">
    <property type="entry name" value="NAD(P)H NITROREDUCTASE YDGI-RELATED"/>
    <property type="match status" value="1"/>
</dbReference>
<dbReference type="GO" id="GO:0016491">
    <property type="term" value="F:oxidoreductase activity"/>
    <property type="evidence" value="ECO:0007669"/>
    <property type="project" value="UniProtKB-KW"/>
</dbReference>
<keyword evidence="5" id="KW-0521">NADP</keyword>
<evidence type="ECO:0000256" key="2">
    <source>
        <dbReference type="ARBA" id="ARBA00007118"/>
    </source>
</evidence>
<proteinExistence type="inferred from homology"/>
<comment type="cofactor">
    <cofactor evidence="1">
        <name>FMN</name>
        <dbReference type="ChEBI" id="CHEBI:58210"/>
    </cofactor>
</comment>
<dbReference type="AlphaFoldDB" id="A0A0G0WU64"/>
<name>A0A0G0WU64_9BACT</name>
<evidence type="ECO:0000256" key="6">
    <source>
        <dbReference type="ARBA" id="ARBA00023002"/>
    </source>
</evidence>
<dbReference type="CDD" id="cd02149">
    <property type="entry name" value="NfsB-like"/>
    <property type="match status" value="1"/>
</dbReference>